<dbReference type="PROSITE" id="PS51679">
    <property type="entry name" value="SAM_MT_C5"/>
    <property type="match status" value="1"/>
</dbReference>
<dbReference type="EC" id="2.1.1.37" evidence="7"/>
<dbReference type="REBASE" id="30098">
    <property type="entry name" value="M1.Ala51172ORF1334P"/>
</dbReference>
<dbReference type="NCBIfam" id="TIGR00675">
    <property type="entry name" value="dcm"/>
    <property type="match status" value="1"/>
</dbReference>
<evidence type="ECO:0000256" key="1">
    <source>
        <dbReference type="ARBA" id="ARBA00022603"/>
    </source>
</evidence>
<dbReference type="PANTHER" id="PTHR46098">
    <property type="entry name" value="TRNA (CYTOSINE(38)-C(5))-METHYLTRANSFERASE"/>
    <property type="match status" value="1"/>
</dbReference>
<dbReference type="GO" id="GO:0009307">
    <property type="term" value="P:DNA restriction-modification system"/>
    <property type="evidence" value="ECO:0007669"/>
    <property type="project" value="UniProtKB-KW"/>
</dbReference>
<dbReference type="SUPFAM" id="SSF53335">
    <property type="entry name" value="S-adenosyl-L-methionine-dependent methyltransferases"/>
    <property type="match status" value="1"/>
</dbReference>
<comment type="catalytic activity">
    <reaction evidence="7">
        <text>a 2'-deoxycytidine in DNA + S-adenosyl-L-methionine = a 5-methyl-2'-deoxycytidine in DNA + S-adenosyl-L-homocysteine + H(+)</text>
        <dbReference type="Rhea" id="RHEA:13681"/>
        <dbReference type="Rhea" id="RHEA-COMP:11369"/>
        <dbReference type="Rhea" id="RHEA-COMP:11370"/>
        <dbReference type="ChEBI" id="CHEBI:15378"/>
        <dbReference type="ChEBI" id="CHEBI:57856"/>
        <dbReference type="ChEBI" id="CHEBI:59789"/>
        <dbReference type="ChEBI" id="CHEBI:85452"/>
        <dbReference type="ChEBI" id="CHEBI:85454"/>
        <dbReference type="EC" id="2.1.1.37"/>
    </reaction>
</comment>
<keyword evidence="1 5" id="KW-0489">Methyltransferase</keyword>
<dbReference type="GO" id="GO:0003886">
    <property type="term" value="F:DNA (cytosine-5-)-methyltransferase activity"/>
    <property type="evidence" value="ECO:0007669"/>
    <property type="project" value="UniProtKB-EC"/>
</dbReference>
<dbReference type="HOGENOM" id="CLU_006958_0_1_9"/>
<protein>
    <recommendedName>
        <fullName evidence="7">Cytosine-specific methyltransferase</fullName>
        <ecNumber evidence="7">2.1.1.37</ecNumber>
    </recommendedName>
</protein>
<evidence type="ECO:0000256" key="3">
    <source>
        <dbReference type="ARBA" id="ARBA00022691"/>
    </source>
</evidence>
<dbReference type="InterPro" id="IPR050750">
    <property type="entry name" value="C5-MTase"/>
</dbReference>
<dbReference type="RefSeq" id="WP_004829169.1">
    <property type="nucleotide sequence ID" value="NZ_GG666049.1"/>
</dbReference>
<keyword evidence="4" id="KW-0680">Restriction system</keyword>
<dbReference type="InterPro" id="IPR018117">
    <property type="entry name" value="C5_DNA_meth_AS"/>
</dbReference>
<evidence type="ECO:0000313" key="9">
    <source>
        <dbReference type="Proteomes" id="UP000005984"/>
    </source>
</evidence>
<dbReference type="eggNOG" id="COG0270">
    <property type="taxonomic scope" value="Bacteria"/>
</dbReference>
<comment type="caution">
    <text evidence="8">The sequence shown here is derived from an EMBL/GenBank/DDBJ whole genome shotgun (WGS) entry which is preliminary data.</text>
</comment>
<dbReference type="Pfam" id="PF00145">
    <property type="entry name" value="DNA_methylase"/>
    <property type="match status" value="1"/>
</dbReference>
<dbReference type="PRINTS" id="PR00105">
    <property type="entry name" value="C5METTRFRASE"/>
</dbReference>
<evidence type="ECO:0000256" key="7">
    <source>
        <dbReference type="RuleBase" id="RU000417"/>
    </source>
</evidence>
<dbReference type="Gene3D" id="3.40.50.150">
    <property type="entry name" value="Vaccinia Virus protein VP39"/>
    <property type="match status" value="1"/>
</dbReference>
<dbReference type="AlphaFoldDB" id="C2BG64"/>
<evidence type="ECO:0000313" key="8">
    <source>
        <dbReference type="EMBL" id="EEI85991.1"/>
    </source>
</evidence>
<dbReference type="CDD" id="cd00315">
    <property type="entry name" value="Cyt_C5_DNA_methylase"/>
    <property type="match status" value="1"/>
</dbReference>
<dbReference type="GO" id="GO:0032259">
    <property type="term" value="P:methylation"/>
    <property type="evidence" value="ECO:0007669"/>
    <property type="project" value="UniProtKB-KW"/>
</dbReference>
<reference evidence="8 9" key="1">
    <citation type="submission" date="2008-10" db="EMBL/GenBank/DDBJ databases">
        <authorList>
            <person name="Qin X."/>
            <person name="Bachman B."/>
            <person name="Battles P."/>
            <person name="Bell A."/>
            <person name="Bess C."/>
            <person name="Bickham C."/>
            <person name="Chaboub L."/>
            <person name="Chen D."/>
            <person name="Coyle M."/>
            <person name="Deiros D.R."/>
            <person name="Dinh H."/>
            <person name="Forbes L."/>
            <person name="Fowler G."/>
            <person name="Francisco L."/>
            <person name="Fu Q."/>
            <person name="Gubbala S."/>
            <person name="Hale W."/>
            <person name="Han Y."/>
            <person name="Hemphill L."/>
            <person name="Highlander S.K."/>
            <person name="Hirani K."/>
            <person name="Hogues M."/>
            <person name="Jackson L."/>
            <person name="Jakkamsetti A."/>
            <person name="Javaid M."/>
            <person name="Jiang H."/>
            <person name="Korchina V."/>
            <person name="Kovar C."/>
            <person name="Lara F."/>
            <person name="Lee S."/>
            <person name="Mata R."/>
            <person name="Mathew T."/>
            <person name="Moen C."/>
            <person name="Morales K."/>
            <person name="Munidasa M."/>
            <person name="Nazareth L."/>
            <person name="Ngo R."/>
            <person name="Nguyen L."/>
            <person name="Okwuonu G."/>
            <person name="Ongeri F."/>
            <person name="Patil S."/>
            <person name="Petrosino J."/>
            <person name="Pham C."/>
            <person name="Pham P."/>
            <person name="Pu L.-L."/>
            <person name="Puazo M."/>
            <person name="Raj R."/>
            <person name="Reid J."/>
            <person name="Rouhana J."/>
            <person name="Saada N."/>
            <person name="Shang Y."/>
            <person name="Simmons D."/>
            <person name="Thornton R."/>
            <person name="Warren J."/>
            <person name="Weissenberger G."/>
            <person name="Zhang J."/>
            <person name="Zhang L."/>
            <person name="Zhou C."/>
            <person name="Zhu D."/>
            <person name="Muzny D."/>
            <person name="Worley K."/>
            <person name="Gibbs R."/>
        </authorList>
    </citation>
    <scope>NUCLEOTIDE SEQUENCE [LARGE SCALE GENOMIC DNA]</scope>
    <source>
        <strain evidence="8 9">ATCC 51172</strain>
    </source>
</reference>
<dbReference type="PANTHER" id="PTHR46098:SF1">
    <property type="entry name" value="TRNA (CYTOSINE(38)-C(5))-METHYLTRANSFERASE"/>
    <property type="match status" value="1"/>
</dbReference>
<dbReference type="PROSITE" id="PS00094">
    <property type="entry name" value="C5_MTASE_1"/>
    <property type="match status" value="1"/>
</dbReference>
<dbReference type="STRING" id="525254.HMPREF0072_1334"/>
<dbReference type="Proteomes" id="UP000005984">
    <property type="component" value="Unassembled WGS sequence"/>
</dbReference>
<dbReference type="EMBL" id="ABYO01000215">
    <property type="protein sequence ID" value="EEI85991.1"/>
    <property type="molecule type" value="Genomic_DNA"/>
</dbReference>
<evidence type="ECO:0000256" key="2">
    <source>
        <dbReference type="ARBA" id="ARBA00022679"/>
    </source>
</evidence>
<gene>
    <name evidence="8" type="primary">hhaIM</name>
    <name evidence="8" type="ORF">HMPREF0072_1334</name>
</gene>
<dbReference type="InterPro" id="IPR001525">
    <property type="entry name" value="C5_MeTfrase"/>
</dbReference>
<sequence length="318" mass="35749">MYKFIDLFCGIGGFRIAFENLGCKCVFSSDIDVYARETYNDNFGEYPAGDIIKVDAETIPNHDILCAGFPCQPFSIAGKRMGFEDARGTLFFEVARILKAKRPKAFILENVAGLVSHDNGNTLGTIINILNELDYKVVWKLLNAKNYGIPQNRNRWYCVGVDKNHKELNLDDVFPGICELRYTLKDVIDCEYKEDYQISQIARNNIEKHIGLYLEKNQLTFIDEEPIIANNIRSSKVSFSSSGISPCLTAKMGTGGNNVPVIVDLNRKLTTEECLKLMGFPDTFKIKPNYSQSYKQIGNSVVVPIVESIGGRLLKLIN</sequence>
<evidence type="ECO:0000256" key="6">
    <source>
        <dbReference type="RuleBase" id="RU000416"/>
    </source>
</evidence>
<dbReference type="InterPro" id="IPR029063">
    <property type="entry name" value="SAM-dependent_MTases_sf"/>
</dbReference>
<evidence type="ECO:0000256" key="5">
    <source>
        <dbReference type="PROSITE-ProRule" id="PRU01016"/>
    </source>
</evidence>
<keyword evidence="9" id="KW-1185">Reference proteome</keyword>
<evidence type="ECO:0000256" key="4">
    <source>
        <dbReference type="ARBA" id="ARBA00022747"/>
    </source>
</evidence>
<name>C2BG64_9FIRM</name>
<organism evidence="8 9">
    <name type="scientific">Anaerococcus lactolyticus ATCC 51172</name>
    <dbReference type="NCBI Taxonomy" id="525254"/>
    <lineage>
        <taxon>Bacteria</taxon>
        <taxon>Bacillati</taxon>
        <taxon>Bacillota</taxon>
        <taxon>Tissierellia</taxon>
        <taxon>Tissierellales</taxon>
        <taxon>Peptoniphilaceae</taxon>
        <taxon>Anaerococcus</taxon>
    </lineage>
</organism>
<keyword evidence="3 5" id="KW-0949">S-adenosyl-L-methionine</keyword>
<keyword evidence="2 5" id="KW-0808">Transferase</keyword>
<accession>C2BG64</accession>
<dbReference type="Gene3D" id="3.90.120.10">
    <property type="entry name" value="DNA Methylase, subunit A, domain 2"/>
    <property type="match status" value="1"/>
</dbReference>
<feature type="active site" evidence="5">
    <location>
        <position position="71"/>
    </location>
</feature>
<proteinExistence type="inferred from homology"/>
<comment type="similarity">
    <text evidence="5 6">Belongs to the class I-like SAM-binding methyltransferase superfamily. C5-methyltransferase family.</text>
</comment>